<dbReference type="InParanoid" id="A0A7M7PV83"/>
<feature type="region of interest" description="Disordered" evidence="1">
    <location>
        <begin position="169"/>
        <end position="291"/>
    </location>
</feature>
<sequence length="683" mass="73513">MSPASQGALEVERYIGSCLISSTGRAASGLQKPLLASSGCRKQDLQQQQPQSQQLRNSKQQCQQSQFGAVGTWAGGAPLISMASNPRRSQRSPPSQQQQQQQLQQQLNDQRVPLARLAVHTQGAPLILSTGRFHNGGNARAKIPNGAAAIANCVAGLTVGSAGSVSANLARCQPPPRLNKAGSVTTGEQKKPQQQSTGAKDAGGKEATTTNIDSLSIASDESSGSNNSENSLPRIIKPRKRRKKDRKPPPVVSGGSAVVGGVATAAGPNPASDVKTADEGLQQSPSMPGSNAAAIEQQMKPYQAYDGGARYVNGDGYYKGQRRPINANNSGYGRVNNSSASSTTSNSAVNAQSQEVVDTRQRGNNYSQQQQQQQHRHVQVKVLDDNRNVILPVPVCQAKAGYLRHNHHNGGNARFLHDYNEPVTLACHQEHSPPSGGPIDECLQQQQQCRYCDPATLVWDVSEQNGFPYLQGHQSSDFHHHHHHHHHRYSQLPAAVFLTRPFICQEGHHVFDVADNPCQLRLRPAEGLRRSWSDPSSYFSNGEMPGGGELLPNRDVGVIGDRGQSGTESALKGSWRGDASAATPSSQNSSLQSSSSPLSSGPGSPGLQGPLEVSTEIVTSPNGHRDLEIKFYSSSPTTSSYDCSSDELKTFAFPDDEELSDDIWSYHESKLQQDFRTLLQAEE</sequence>
<evidence type="ECO:0000313" key="2">
    <source>
        <dbReference type="EnsemblMetazoa" id="XP_031777559"/>
    </source>
</evidence>
<protein>
    <submittedName>
        <fullName evidence="2">Uncharacterized protein</fullName>
    </submittedName>
</protein>
<feature type="compositionally biased region" description="Polar residues" evidence="1">
    <location>
        <begin position="182"/>
        <end position="198"/>
    </location>
</feature>
<feature type="region of interest" description="Disordered" evidence="1">
    <location>
        <begin position="41"/>
        <end position="60"/>
    </location>
</feature>
<dbReference type="OrthoDB" id="6619754at2759"/>
<evidence type="ECO:0000313" key="3">
    <source>
        <dbReference type="Proteomes" id="UP000002358"/>
    </source>
</evidence>
<feature type="compositionally biased region" description="Low complexity" evidence="1">
    <location>
        <begin position="219"/>
        <end position="235"/>
    </location>
</feature>
<dbReference type="EnsemblMetazoa" id="XM_031921699">
    <property type="protein sequence ID" value="XP_031777559"/>
    <property type="gene ID" value="LOC116415948"/>
</dbReference>
<proteinExistence type="predicted"/>
<evidence type="ECO:0000256" key="1">
    <source>
        <dbReference type="SAM" id="MobiDB-lite"/>
    </source>
</evidence>
<feature type="compositionally biased region" description="Low complexity" evidence="1">
    <location>
        <begin position="252"/>
        <end position="271"/>
    </location>
</feature>
<dbReference type="AlphaFoldDB" id="A0A7M7PV83"/>
<dbReference type="Proteomes" id="UP000002358">
    <property type="component" value="Chromosome 1"/>
</dbReference>
<name>A0A7M7PV83_NASVI</name>
<feature type="region of interest" description="Disordered" evidence="1">
    <location>
        <begin position="531"/>
        <end position="611"/>
    </location>
</feature>
<organism evidence="2 3">
    <name type="scientific">Nasonia vitripennis</name>
    <name type="common">Parasitic wasp</name>
    <dbReference type="NCBI Taxonomy" id="7425"/>
    <lineage>
        <taxon>Eukaryota</taxon>
        <taxon>Metazoa</taxon>
        <taxon>Ecdysozoa</taxon>
        <taxon>Arthropoda</taxon>
        <taxon>Hexapoda</taxon>
        <taxon>Insecta</taxon>
        <taxon>Pterygota</taxon>
        <taxon>Neoptera</taxon>
        <taxon>Endopterygota</taxon>
        <taxon>Hymenoptera</taxon>
        <taxon>Apocrita</taxon>
        <taxon>Proctotrupomorpha</taxon>
        <taxon>Chalcidoidea</taxon>
        <taxon>Pteromalidae</taxon>
        <taxon>Pteromalinae</taxon>
        <taxon>Nasonia</taxon>
    </lineage>
</organism>
<feature type="compositionally biased region" description="Low complexity" evidence="1">
    <location>
        <begin position="335"/>
        <end position="351"/>
    </location>
</feature>
<feature type="compositionally biased region" description="Basic residues" evidence="1">
    <location>
        <begin position="236"/>
        <end position="246"/>
    </location>
</feature>
<dbReference type="RefSeq" id="XP_031777559.1">
    <property type="nucleotide sequence ID" value="XM_031921699.2"/>
</dbReference>
<feature type="compositionally biased region" description="Polar residues" evidence="1">
    <location>
        <begin position="352"/>
        <end position="367"/>
    </location>
</feature>
<reference evidence="2" key="1">
    <citation type="submission" date="2021-01" db="UniProtKB">
        <authorList>
            <consortium name="EnsemblMetazoa"/>
        </authorList>
    </citation>
    <scope>IDENTIFICATION</scope>
</reference>
<feature type="region of interest" description="Disordered" evidence="1">
    <location>
        <begin position="322"/>
        <end position="377"/>
    </location>
</feature>
<feature type="compositionally biased region" description="Polar residues" evidence="1">
    <location>
        <begin position="207"/>
        <end position="217"/>
    </location>
</feature>
<accession>A0A7M7PV83</accession>
<feature type="region of interest" description="Disordered" evidence="1">
    <location>
        <begin position="78"/>
        <end position="99"/>
    </location>
</feature>
<keyword evidence="3" id="KW-1185">Reference proteome</keyword>
<dbReference type="KEGG" id="nvi:116415948"/>
<feature type="compositionally biased region" description="Low complexity" evidence="1">
    <location>
        <begin position="584"/>
        <end position="611"/>
    </location>
</feature>
<dbReference type="GeneID" id="116415948"/>
<feature type="compositionally biased region" description="Low complexity" evidence="1">
    <location>
        <begin position="45"/>
        <end position="60"/>
    </location>
</feature>